<sequence length="177" mass="19269">MNTSKRSVHSLNVRSHSGAMSVGEARYSTVFKTGVGECQASVSDDEVVAAALRILSARVLQSGALSNPRATREYLAVRFGGMEHEVFSCLYLDNRNRVLCCQELFRGTIDGASVHPREVVKEALAHNAAAVILVHNHPSGAAEPCQADELLTRRLKQALALVDIRVLDRKLPRLGHS</sequence>
<evidence type="ECO:0000259" key="6">
    <source>
        <dbReference type="PROSITE" id="PS50249"/>
    </source>
</evidence>
<comment type="caution">
    <text evidence="7">The sequence shown here is derived from an EMBL/GenBank/DDBJ whole genome shotgun (WGS) entry which is preliminary data.</text>
</comment>
<keyword evidence="3" id="KW-0378">Hydrolase</keyword>
<keyword evidence="1" id="KW-0645">Protease</keyword>
<feature type="domain" description="MPN" evidence="6">
    <location>
        <begin position="64"/>
        <end position="177"/>
    </location>
</feature>
<dbReference type="GO" id="GO:0006508">
    <property type="term" value="P:proteolysis"/>
    <property type="evidence" value="ECO:0007669"/>
    <property type="project" value="UniProtKB-KW"/>
</dbReference>
<evidence type="ECO:0000256" key="4">
    <source>
        <dbReference type="ARBA" id="ARBA00022833"/>
    </source>
</evidence>
<dbReference type="InterPro" id="IPR020891">
    <property type="entry name" value="UPF0758_CS"/>
</dbReference>
<reference evidence="7 8" key="1">
    <citation type="submission" date="2020-08" db="EMBL/GenBank/DDBJ databases">
        <title>Genomic Encyclopedia of Type Strains, Phase IV (KMG-IV): sequencing the most valuable type-strain genomes for metagenomic binning, comparative biology and taxonomic classification.</title>
        <authorList>
            <person name="Goeker M."/>
        </authorList>
    </citation>
    <scope>NUCLEOTIDE SEQUENCE [LARGE SCALE GENOMIC DNA]</scope>
    <source>
        <strain evidence="7 8">DSM 26723</strain>
    </source>
</reference>
<dbReference type="GO" id="GO:0046872">
    <property type="term" value="F:metal ion binding"/>
    <property type="evidence" value="ECO:0007669"/>
    <property type="project" value="UniProtKB-KW"/>
</dbReference>
<dbReference type="RefSeq" id="WP_246433359.1">
    <property type="nucleotide sequence ID" value="NZ_JACHHZ010000001.1"/>
</dbReference>
<dbReference type="AlphaFoldDB" id="A0A841HF13"/>
<evidence type="ECO:0000313" key="7">
    <source>
        <dbReference type="EMBL" id="MBB6091701.1"/>
    </source>
</evidence>
<dbReference type="EMBL" id="JACHHZ010000001">
    <property type="protein sequence ID" value="MBB6091701.1"/>
    <property type="molecule type" value="Genomic_DNA"/>
</dbReference>
<evidence type="ECO:0000256" key="5">
    <source>
        <dbReference type="ARBA" id="ARBA00023049"/>
    </source>
</evidence>
<dbReference type="Gene3D" id="3.40.140.10">
    <property type="entry name" value="Cytidine Deaminase, domain 2"/>
    <property type="match status" value="1"/>
</dbReference>
<evidence type="ECO:0000313" key="8">
    <source>
        <dbReference type="Proteomes" id="UP000588068"/>
    </source>
</evidence>
<dbReference type="InterPro" id="IPR037518">
    <property type="entry name" value="MPN"/>
</dbReference>
<dbReference type="PANTHER" id="PTHR30471">
    <property type="entry name" value="DNA REPAIR PROTEIN RADC"/>
    <property type="match status" value="1"/>
</dbReference>
<gene>
    <name evidence="7" type="ORF">HNQ60_000547</name>
</gene>
<dbReference type="Proteomes" id="UP000588068">
    <property type="component" value="Unassembled WGS sequence"/>
</dbReference>
<proteinExistence type="predicted"/>
<dbReference type="PANTHER" id="PTHR30471:SF3">
    <property type="entry name" value="UPF0758 PROTEIN YEES-RELATED"/>
    <property type="match status" value="1"/>
</dbReference>
<dbReference type="Pfam" id="PF04002">
    <property type="entry name" value="RadC"/>
    <property type="match status" value="1"/>
</dbReference>
<dbReference type="InterPro" id="IPR025657">
    <property type="entry name" value="RadC_JAB"/>
</dbReference>
<dbReference type="InterPro" id="IPR001405">
    <property type="entry name" value="UPF0758"/>
</dbReference>
<accession>A0A841HF13</accession>
<evidence type="ECO:0000256" key="1">
    <source>
        <dbReference type="ARBA" id="ARBA00022670"/>
    </source>
</evidence>
<keyword evidence="2" id="KW-0479">Metal-binding</keyword>
<keyword evidence="4" id="KW-0862">Zinc</keyword>
<dbReference type="CDD" id="cd08071">
    <property type="entry name" value="MPN_DUF2466"/>
    <property type="match status" value="1"/>
</dbReference>
<dbReference type="PROSITE" id="PS50249">
    <property type="entry name" value="MPN"/>
    <property type="match status" value="1"/>
</dbReference>
<dbReference type="GO" id="GO:0008237">
    <property type="term" value="F:metallopeptidase activity"/>
    <property type="evidence" value="ECO:0007669"/>
    <property type="project" value="UniProtKB-KW"/>
</dbReference>
<evidence type="ECO:0000256" key="2">
    <source>
        <dbReference type="ARBA" id="ARBA00022723"/>
    </source>
</evidence>
<protein>
    <submittedName>
        <fullName evidence="7">DNA repair protein RadC</fullName>
    </submittedName>
</protein>
<dbReference type="PROSITE" id="PS01302">
    <property type="entry name" value="UPF0758"/>
    <property type="match status" value="1"/>
</dbReference>
<keyword evidence="5" id="KW-0482">Metalloprotease</keyword>
<keyword evidence="8" id="KW-1185">Reference proteome</keyword>
<evidence type="ECO:0000256" key="3">
    <source>
        <dbReference type="ARBA" id="ARBA00022801"/>
    </source>
</evidence>
<name>A0A841HF13_9GAMM</name>
<organism evidence="7 8">
    <name type="scientific">Povalibacter uvarum</name>
    <dbReference type="NCBI Taxonomy" id="732238"/>
    <lineage>
        <taxon>Bacteria</taxon>
        <taxon>Pseudomonadati</taxon>
        <taxon>Pseudomonadota</taxon>
        <taxon>Gammaproteobacteria</taxon>
        <taxon>Steroidobacterales</taxon>
        <taxon>Steroidobacteraceae</taxon>
        <taxon>Povalibacter</taxon>
    </lineage>
</organism>